<feature type="transmembrane region" description="Helical" evidence="1">
    <location>
        <begin position="144"/>
        <end position="166"/>
    </location>
</feature>
<gene>
    <name evidence="2" type="ORF">GCM10009846_07530</name>
</gene>
<keyword evidence="1" id="KW-1133">Transmembrane helix</keyword>
<feature type="transmembrane region" description="Helical" evidence="1">
    <location>
        <begin position="304"/>
        <end position="332"/>
    </location>
</feature>
<accession>A0ABP5MD90</accession>
<reference evidence="3" key="1">
    <citation type="journal article" date="2019" name="Int. J. Syst. Evol. Microbiol.">
        <title>The Global Catalogue of Microorganisms (GCM) 10K type strain sequencing project: providing services to taxonomists for standard genome sequencing and annotation.</title>
        <authorList>
            <consortium name="The Broad Institute Genomics Platform"/>
            <consortium name="The Broad Institute Genome Sequencing Center for Infectious Disease"/>
            <person name="Wu L."/>
            <person name="Ma J."/>
        </authorList>
    </citation>
    <scope>NUCLEOTIDE SEQUENCE [LARGE SCALE GENOMIC DNA]</scope>
    <source>
        <strain evidence="3">JCM 16026</strain>
    </source>
</reference>
<dbReference type="EMBL" id="BAAAQT010000005">
    <property type="protein sequence ID" value="GAA2171867.1"/>
    <property type="molecule type" value="Genomic_DNA"/>
</dbReference>
<evidence type="ECO:0008006" key="4">
    <source>
        <dbReference type="Google" id="ProtNLM"/>
    </source>
</evidence>
<evidence type="ECO:0000313" key="3">
    <source>
        <dbReference type="Proteomes" id="UP001501599"/>
    </source>
</evidence>
<feature type="transmembrane region" description="Helical" evidence="1">
    <location>
        <begin position="369"/>
        <end position="390"/>
    </location>
</feature>
<feature type="transmembrane region" description="Helical" evidence="1">
    <location>
        <begin position="30"/>
        <end position="51"/>
    </location>
</feature>
<keyword evidence="1" id="KW-0472">Membrane</keyword>
<sequence length="431" mass="44544">MLASVGLGLSLFVEAPLGRSDWEYLFGLASSSAIVWTQAGFLLIRILFLAADDLHLLAFHLPLGARERQAGFVLLEALMVLVGCAAGLAVFGISAIVVLGPPGLVLIATYLLIPVLVTYSVLQAGATVVALACAALPVGRLRRIVLVALLVALLAGSVEVSSRFLVGASEGGPVSPYAGLVEWLRETARPWPLALGTGALVVVAIAVAVALVAAPREHVPAAAYSRVRIGRLGRGLLGAYMLQHARSQQTMLAIVISVAAFAALTVRPIVHPGLALTLLSLPGLYQYAASRRLHRLQGHRRPAWWQYLALALPQMALLALGTIIAVLVLLATRPASVGEVGGHVGASVVGIVLVTAIGVAFPADDANPFSVLIGGTVCSFALAGMALLLGVLNATPLVLMSCVVALTVVLVGLTVLGIHVIEKVEAPTCAP</sequence>
<comment type="caution">
    <text evidence="2">The sequence shown here is derived from an EMBL/GenBank/DDBJ whole genome shotgun (WGS) entry which is preliminary data.</text>
</comment>
<dbReference type="Proteomes" id="UP001501599">
    <property type="component" value="Unassembled WGS sequence"/>
</dbReference>
<feature type="transmembrane region" description="Helical" evidence="1">
    <location>
        <begin position="397"/>
        <end position="421"/>
    </location>
</feature>
<feature type="transmembrane region" description="Helical" evidence="1">
    <location>
        <begin position="105"/>
        <end position="132"/>
    </location>
</feature>
<proteinExistence type="predicted"/>
<evidence type="ECO:0000313" key="2">
    <source>
        <dbReference type="EMBL" id="GAA2171867.1"/>
    </source>
</evidence>
<feature type="transmembrane region" description="Helical" evidence="1">
    <location>
        <begin position="72"/>
        <end position="99"/>
    </location>
</feature>
<keyword evidence="3" id="KW-1185">Reference proteome</keyword>
<evidence type="ECO:0000256" key="1">
    <source>
        <dbReference type="SAM" id="Phobius"/>
    </source>
</evidence>
<feature type="transmembrane region" description="Helical" evidence="1">
    <location>
        <begin position="251"/>
        <end position="270"/>
    </location>
</feature>
<name>A0ABP5MD90_9MICO</name>
<keyword evidence="1" id="KW-0812">Transmembrane</keyword>
<protein>
    <recommendedName>
        <fullName evidence="4">Permease</fullName>
    </recommendedName>
</protein>
<organism evidence="2 3">
    <name type="scientific">Agrococcus versicolor</name>
    <dbReference type="NCBI Taxonomy" id="501482"/>
    <lineage>
        <taxon>Bacteria</taxon>
        <taxon>Bacillati</taxon>
        <taxon>Actinomycetota</taxon>
        <taxon>Actinomycetes</taxon>
        <taxon>Micrococcales</taxon>
        <taxon>Microbacteriaceae</taxon>
        <taxon>Agrococcus</taxon>
    </lineage>
</organism>
<feature type="transmembrane region" description="Helical" evidence="1">
    <location>
        <begin position="193"/>
        <end position="214"/>
    </location>
</feature>
<feature type="transmembrane region" description="Helical" evidence="1">
    <location>
        <begin position="344"/>
        <end position="363"/>
    </location>
</feature>